<dbReference type="Proteomes" id="UP001190700">
    <property type="component" value="Unassembled WGS sequence"/>
</dbReference>
<comment type="caution">
    <text evidence="1">The sequence shown here is derived from an EMBL/GenBank/DDBJ whole genome shotgun (WGS) entry which is preliminary data.</text>
</comment>
<evidence type="ECO:0000313" key="2">
    <source>
        <dbReference type="Proteomes" id="UP001190700"/>
    </source>
</evidence>
<keyword evidence="2" id="KW-1185">Reference proteome</keyword>
<reference evidence="1 2" key="1">
    <citation type="journal article" date="2015" name="Genome Biol. Evol.">
        <title>Comparative Genomics of a Bacterivorous Green Alga Reveals Evolutionary Causalities and Consequences of Phago-Mixotrophic Mode of Nutrition.</title>
        <authorList>
            <person name="Burns J.A."/>
            <person name="Paasch A."/>
            <person name="Narechania A."/>
            <person name="Kim E."/>
        </authorList>
    </citation>
    <scope>NUCLEOTIDE SEQUENCE [LARGE SCALE GENOMIC DNA]</scope>
    <source>
        <strain evidence="1 2">PLY_AMNH</strain>
    </source>
</reference>
<dbReference type="AlphaFoldDB" id="A0AAE0GQ65"/>
<sequence>MALPTQQCPDNKASVCTSDIYPYAIAQERYVVGPSLISICYCSRTICSICCSKLHRDALYRKRKINGRVAFSSRKTIVKASNSNNSLAKTKPQRPVDCHKIVATGFFRLLKEHFSHHFGTLGKLYEFAMEWKSYRDMVFDLFLRPKDEDWPNPQVDEDFKNITLLGDVGEEENKKMSHVKILALLKFQGDCREMKLKVYLEDRFYRSLLDITNLVHRFVTNEEIVKKVWTRMKGPSLDCVIKLRSFVLANSSAPSDTLEEQGVEEQCETSWDESTASCPALSDTLEEQGVEEQCETSWDESTASCPAMSDTPEEQGVEEQCETSWDELTASCLDLSYVDFHDIGDLPSSSVDLQAEDLDSYGQGNVGCDELLCKMAM</sequence>
<name>A0AAE0GQ65_9CHLO</name>
<evidence type="ECO:0000313" key="1">
    <source>
        <dbReference type="EMBL" id="KAK3282023.1"/>
    </source>
</evidence>
<gene>
    <name evidence="1" type="ORF">CYMTET_10218</name>
</gene>
<protein>
    <submittedName>
        <fullName evidence="1">Uncharacterized protein</fullName>
    </submittedName>
</protein>
<dbReference type="EMBL" id="LGRX02003578">
    <property type="protein sequence ID" value="KAK3282023.1"/>
    <property type="molecule type" value="Genomic_DNA"/>
</dbReference>
<organism evidence="1 2">
    <name type="scientific">Cymbomonas tetramitiformis</name>
    <dbReference type="NCBI Taxonomy" id="36881"/>
    <lineage>
        <taxon>Eukaryota</taxon>
        <taxon>Viridiplantae</taxon>
        <taxon>Chlorophyta</taxon>
        <taxon>Pyramimonadophyceae</taxon>
        <taxon>Pyramimonadales</taxon>
        <taxon>Pyramimonadaceae</taxon>
        <taxon>Cymbomonas</taxon>
    </lineage>
</organism>
<proteinExistence type="predicted"/>
<accession>A0AAE0GQ65</accession>